<accession>A0A5D4HBA8</accession>
<keyword evidence="1" id="KW-0812">Transmembrane</keyword>
<organism evidence="3 4">
    <name type="scientific">Sphingobacterium phlebotomi</name>
    <dbReference type="NCBI Taxonomy" id="2605433"/>
    <lineage>
        <taxon>Bacteria</taxon>
        <taxon>Pseudomonadati</taxon>
        <taxon>Bacteroidota</taxon>
        <taxon>Sphingobacteriia</taxon>
        <taxon>Sphingobacteriales</taxon>
        <taxon>Sphingobacteriaceae</taxon>
        <taxon>Sphingobacterium</taxon>
    </lineage>
</organism>
<dbReference type="PANTHER" id="PTHR30273:SF2">
    <property type="entry name" value="PROTEIN FECR"/>
    <property type="match status" value="1"/>
</dbReference>
<proteinExistence type="predicted"/>
<dbReference type="RefSeq" id="WP_148917319.1">
    <property type="nucleotide sequence ID" value="NZ_VTAV01000001.1"/>
</dbReference>
<evidence type="ECO:0000256" key="1">
    <source>
        <dbReference type="SAM" id="Phobius"/>
    </source>
</evidence>
<keyword evidence="1" id="KW-0472">Membrane</keyword>
<evidence type="ECO:0000313" key="4">
    <source>
        <dbReference type="Proteomes" id="UP000322362"/>
    </source>
</evidence>
<dbReference type="EMBL" id="VTAV01000001">
    <property type="protein sequence ID" value="TYR37854.1"/>
    <property type="molecule type" value="Genomic_DNA"/>
</dbReference>
<sequence>MIYEREYVKALIRKKVLETLSAQEWAEYQASQRIYTDEEFDDMFAETLLEIGDELPANPLGGWKPDFKRICRGDGPTERRLKSQWLQVAAAFAIVGFAVWAFYHYQGGQQPYNILNGPCAGLTSDVEISLTESVVSIRWGDTAHRKVASAEHGLLLRQGNIQVFKTDDGIFQLRQRKGEPAGGIVLETGVQQQAMVELPDGTYIRLNAQSTLQYAPEKQKTEQIKVQGEAYVQRPAQRYMDSLIIATHNGFVTSFDGDFALLSQKNVTRAAALSGELTLHANSRKETLQLDCYGAQGSVARFVNKTNGEEKDSLQYGVRKEPETLLRWTKAVRHYKDIPLREFVGQMSRWYGFQVKDYSCLPADKRITTTVCYRKDREAVFAAIRQAGVLLYESKGMISFCPEDAEVTKKTEGRLAWWE</sequence>
<dbReference type="Gene3D" id="2.60.120.1440">
    <property type="match status" value="1"/>
</dbReference>
<dbReference type="InterPro" id="IPR012373">
    <property type="entry name" value="Ferrdict_sens_TM"/>
</dbReference>
<keyword evidence="4" id="KW-1185">Reference proteome</keyword>
<dbReference type="GO" id="GO:0016989">
    <property type="term" value="F:sigma factor antagonist activity"/>
    <property type="evidence" value="ECO:0007669"/>
    <property type="project" value="TreeGrafter"/>
</dbReference>
<comment type="caution">
    <text evidence="3">The sequence shown here is derived from an EMBL/GenBank/DDBJ whole genome shotgun (WGS) entry which is preliminary data.</text>
</comment>
<name>A0A5D4HBA8_9SPHI</name>
<dbReference type="InterPro" id="IPR006860">
    <property type="entry name" value="FecR"/>
</dbReference>
<evidence type="ECO:0000313" key="3">
    <source>
        <dbReference type="EMBL" id="TYR37854.1"/>
    </source>
</evidence>
<feature type="domain" description="FecR protein" evidence="2">
    <location>
        <begin position="186"/>
        <end position="276"/>
    </location>
</feature>
<dbReference type="Proteomes" id="UP000322362">
    <property type="component" value="Unassembled WGS sequence"/>
</dbReference>
<gene>
    <name evidence="3" type="ORF">FXV77_00770</name>
</gene>
<evidence type="ECO:0000259" key="2">
    <source>
        <dbReference type="Pfam" id="PF04773"/>
    </source>
</evidence>
<feature type="transmembrane region" description="Helical" evidence="1">
    <location>
        <begin position="85"/>
        <end position="103"/>
    </location>
</feature>
<reference evidence="3 4" key="1">
    <citation type="submission" date="2019-08" db="EMBL/GenBank/DDBJ databases">
        <title>Phlebobacter frassis gen. nov. sp. nov., a new member of family Sphingobacteriaceae isolated from sand fly rearing media.</title>
        <authorList>
            <person name="Kakumanu M.L."/>
            <person name="Marayati B.F."/>
            <person name="Wada-Katsumata A."/>
            <person name="Wasserberg G."/>
            <person name="Schal C."/>
            <person name="Apperson C.S."/>
            <person name="Ponnusamy L."/>
        </authorList>
    </citation>
    <scope>NUCLEOTIDE SEQUENCE [LARGE SCALE GENOMIC DNA]</scope>
    <source>
        <strain evidence="3 4">SSI9</strain>
    </source>
</reference>
<dbReference type="Pfam" id="PF04773">
    <property type="entry name" value="FecR"/>
    <property type="match status" value="1"/>
</dbReference>
<dbReference type="PANTHER" id="PTHR30273">
    <property type="entry name" value="PERIPLASMIC SIGNAL SENSOR AND SIGMA FACTOR ACTIVATOR FECR-RELATED"/>
    <property type="match status" value="1"/>
</dbReference>
<dbReference type="AlphaFoldDB" id="A0A5D4HBA8"/>
<keyword evidence="1" id="KW-1133">Transmembrane helix</keyword>
<protein>
    <submittedName>
        <fullName evidence="3">FecR domain-containing protein</fullName>
    </submittedName>
</protein>